<dbReference type="GO" id="GO:0009733">
    <property type="term" value="P:response to auxin"/>
    <property type="evidence" value="ECO:0007669"/>
    <property type="project" value="InterPro"/>
</dbReference>
<accession>A0AAN7EZN5</accession>
<organism evidence="3 4">
    <name type="scientific">Quercus rubra</name>
    <name type="common">Northern red oak</name>
    <name type="synonym">Quercus borealis</name>
    <dbReference type="NCBI Taxonomy" id="3512"/>
    <lineage>
        <taxon>Eukaryota</taxon>
        <taxon>Viridiplantae</taxon>
        <taxon>Streptophyta</taxon>
        <taxon>Embryophyta</taxon>
        <taxon>Tracheophyta</taxon>
        <taxon>Spermatophyta</taxon>
        <taxon>Magnoliopsida</taxon>
        <taxon>eudicotyledons</taxon>
        <taxon>Gunneridae</taxon>
        <taxon>Pentapetalae</taxon>
        <taxon>rosids</taxon>
        <taxon>fabids</taxon>
        <taxon>Fagales</taxon>
        <taxon>Fagaceae</taxon>
        <taxon>Quercus</taxon>
    </lineage>
</organism>
<evidence type="ECO:0000313" key="4">
    <source>
        <dbReference type="Proteomes" id="UP001324115"/>
    </source>
</evidence>
<feature type="compositionally biased region" description="Polar residues" evidence="2">
    <location>
        <begin position="1"/>
        <end position="10"/>
    </location>
</feature>
<sequence>MNSVRRNFNSIIDKLQPSPSQSHSKNPYKQKAEKAAKNNQVSREGYVPLYVGKAQKKKKKRYYVPVKYLSHPTIQQLLMRSQNGDLETKIEGPIELTCRTEFFDHILWKLSTCIELMS</sequence>
<protein>
    <recommendedName>
        <fullName evidence="5">SAUR-like auxin-responsive protein family</fullName>
    </recommendedName>
</protein>
<reference evidence="3 4" key="1">
    <citation type="journal article" date="2023" name="G3 (Bethesda)">
        <title>A haplotype-resolved chromosome-scale genome for Quercus rubra L. provides insights into the genetics of adaptive traits for red oak species.</title>
        <authorList>
            <person name="Kapoor B."/>
            <person name="Jenkins J."/>
            <person name="Schmutz J."/>
            <person name="Zhebentyayeva T."/>
            <person name="Kuelheim C."/>
            <person name="Coggeshall M."/>
            <person name="Heim C."/>
            <person name="Lasky J.R."/>
            <person name="Leites L."/>
            <person name="Islam-Faridi N."/>
            <person name="Romero-Severson J."/>
            <person name="DeLeo V.L."/>
            <person name="Lucas S.M."/>
            <person name="Lazic D."/>
            <person name="Gailing O."/>
            <person name="Carlson J."/>
            <person name="Staton M."/>
        </authorList>
    </citation>
    <scope>NUCLEOTIDE SEQUENCE [LARGE SCALE GENOMIC DNA]</scope>
    <source>
        <strain evidence="3">Pseudo-F2</strain>
    </source>
</reference>
<evidence type="ECO:0000256" key="1">
    <source>
        <dbReference type="ARBA" id="ARBA00006974"/>
    </source>
</evidence>
<evidence type="ECO:0000256" key="2">
    <source>
        <dbReference type="SAM" id="MobiDB-lite"/>
    </source>
</evidence>
<dbReference type="PANTHER" id="PTHR31374">
    <property type="entry name" value="AUXIN-INDUCED PROTEIN-LIKE-RELATED"/>
    <property type="match status" value="1"/>
</dbReference>
<comment type="caution">
    <text evidence="3">The sequence shown here is derived from an EMBL/GenBank/DDBJ whole genome shotgun (WGS) entry which is preliminary data.</text>
</comment>
<dbReference type="Pfam" id="PF02519">
    <property type="entry name" value="Auxin_inducible"/>
    <property type="match status" value="1"/>
</dbReference>
<evidence type="ECO:0008006" key="5">
    <source>
        <dbReference type="Google" id="ProtNLM"/>
    </source>
</evidence>
<keyword evidence="4" id="KW-1185">Reference proteome</keyword>
<name>A0AAN7EZN5_QUERU</name>
<dbReference type="PANTHER" id="PTHR31374:SF311">
    <property type="entry name" value="SMALL AUXIN-UP RNA"/>
    <property type="match status" value="1"/>
</dbReference>
<feature type="region of interest" description="Disordered" evidence="2">
    <location>
        <begin position="1"/>
        <end position="40"/>
    </location>
</feature>
<feature type="compositionally biased region" description="Polar residues" evidence="2">
    <location>
        <begin position="17"/>
        <end position="27"/>
    </location>
</feature>
<proteinExistence type="inferred from homology"/>
<dbReference type="AlphaFoldDB" id="A0AAN7EZN5"/>
<gene>
    <name evidence="3" type="ORF">RGQ29_025398</name>
</gene>
<evidence type="ECO:0000313" key="3">
    <source>
        <dbReference type="EMBL" id="KAK4582214.1"/>
    </source>
</evidence>
<dbReference type="EMBL" id="JAXUIC010000007">
    <property type="protein sequence ID" value="KAK4582214.1"/>
    <property type="molecule type" value="Genomic_DNA"/>
</dbReference>
<dbReference type="InterPro" id="IPR003676">
    <property type="entry name" value="SAUR_fam"/>
</dbReference>
<dbReference type="Proteomes" id="UP001324115">
    <property type="component" value="Unassembled WGS sequence"/>
</dbReference>
<comment type="similarity">
    <text evidence="1">Belongs to the ARG7 family.</text>
</comment>